<dbReference type="Gene3D" id="3.40.30.10">
    <property type="entry name" value="Glutaredoxin"/>
    <property type="match status" value="1"/>
</dbReference>
<evidence type="ECO:0000313" key="6">
    <source>
        <dbReference type="EMBL" id="OAY65589.1"/>
    </source>
</evidence>
<dbReference type="RefSeq" id="XP_020096833.1">
    <property type="nucleotide sequence ID" value="XM_020241244.1"/>
</dbReference>
<dbReference type="AlphaFoldDB" id="A0A199ULH4"/>
<evidence type="ECO:0000256" key="2">
    <source>
        <dbReference type="ARBA" id="ARBA00007568"/>
    </source>
</evidence>
<keyword evidence="8" id="KW-1185">Reference proteome</keyword>
<organism evidence="6 7">
    <name type="scientific">Ananas comosus</name>
    <name type="common">Pineapple</name>
    <name type="synonym">Ananas ananas</name>
    <dbReference type="NCBI Taxonomy" id="4615"/>
    <lineage>
        <taxon>Eukaryota</taxon>
        <taxon>Viridiplantae</taxon>
        <taxon>Streptophyta</taxon>
        <taxon>Embryophyta</taxon>
        <taxon>Tracheophyta</taxon>
        <taxon>Spermatophyta</taxon>
        <taxon>Magnoliopsida</taxon>
        <taxon>Liliopsida</taxon>
        <taxon>Poales</taxon>
        <taxon>Bromeliaceae</taxon>
        <taxon>Bromelioideae</taxon>
        <taxon>Ananas</taxon>
    </lineage>
</organism>
<evidence type="ECO:0000256" key="4">
    <source>
        <dbReference type="ARBA" id="ARBA00023284"/>
    </source>
</evidence>
<comment type="similarity">
    <text evidence="2">Belongs to the glutaredoxin family. CC-type subfamily.</text>
</comment>
<evidence type="ECO:0000256" key="3">
    <source>
        <dbReference type="ARBA" id="ARBA00022490"/>
    </source>
</evidence>
<dbReference type="GeneID" id="109715982"/>
<sequence length="127" mass="12962">MQGVRCRPLPSGGAAVAAAGLTIDGGEAPETRMERLIRENPVVIFTRRGCCMCHVMKRLLATVGAHPTVIEVEGAEEEAAAALLLAAGGIPALFVGGAPVGGIEGLMGLHLSGRLVPRLREVGALCG</sequence>
<gene>
    <name evidence="9" type="primary">LOC109715982</name>
    <name evidence="6" type="ORF">ACMD2_27471</name>
</gene>
<dbReference type="Proteomes" id="UP000515123">
    <property type="component" value="Linkage group 10"/>
</dbReference>
<keyword evidence="3" id="KW-0963">Cytoplasm</keyword>
<evidence type="ECO:0000256" key="1">
    <source>
        <dbReference type="ARBA" id="ARBA00004496"/>
    </source>
</evidence>
<dbReference type="Gramene" id="Aco009923.1.mrna1">
    <property type="protein sequence ID" value="Aco009923.1.mrna1.cds1"/>
    <property type="gene ID" value="Aco009923.1.path1"/>
</dbReference>
<dbReference type="InterPro" id="IPR011905">
    <property type="entry name" value="GlrX-like_pln_2"/>
</dbReference>
<evidence type="ECO:0000259" key="5">
    <source>
        <dbReference type="Pfam" id="PF00462"/>
    </source>
</evidence>
<dbReference type="Proteomes" id="UP000092600">
    <property type="component" value="Unassembled WGS sequence"/>
</dbReference>
<name>A0A199ULH4_ANACO</name>
<accession>A0A199ULH4</accession>
<dbReference type="InterPro" id="IPR036249">
    <property type="entry name" value="Thioredoxin-like_sf"/>
</dbReference>
<proteinExistence type="inferred from homology"/>
<dbReference type="NCBIfam" id="TIGR02189">
    <property type="entry name" value="GlrX-like_plant"/>
    <property type="match status" value="1"/>
</dbReference>
<dbReference type="PANTHER" id="PTHR10168">
    <property type="entry name" value="GLUTAREDOXIN"/>
    <property type="match status" value="1"/>
</dbReference>
<evidence type="ECO:0000313" key="8">
    <source>
        <dbReference type="Proteomes" id="UP000515123"/>
    </source>
</evidence>
<evidence type="ECO:0000313" key="9">
    <source>
        <dbReference type="RefSeq" id="XP_020096833.1"/>
    </source>
</evidence>
<dbReference type="GO" id="GO:0005737">
    <property type="term" value="C:cytoplasm"/>
    <property type="evidence" value="ECO:0007669"/>
    <property type="project" value="UniProtKB-SubCell"/>
</dbReference>
<protein>
    <submittedName>
        <fullName evidence="6 9">Glutaredoxin-C7</fullName>
    </submittedName>
</protein>
<evidence type="ECO:0000313" key="7">
    <source>
        <dbReference type="Proteomes" id="UP000092600"/>
    </source>
</evidence>
<dbReference type="SUPFAM" id="SSF52833">
    <property type="entry name" value="Thioredoxin-like"/>
    <property type="match status" value="1"/>
</dbReference>
<dbReference type="PROSITE" id="PS51354">
    <property type="entry name" value="GLUTAREDOXIN_2"/>
    <property type="match status" value="1"/>
</dbReference>
<dbReference type="InterPro" id="IPR002109">
    <property type="entry name" value="Glutaredoxin"/>
</dbReference>
<feature type="domain" description="Glutaredoxin" evidence="5">
    <location>
        <begin position="42"/>
        <end position="97"/>
    </location>
</feature>
<keyword evidence="4" id="KW-0676">Redox-active center</keyword>
<dbReference type="Pfam" id="PF00462">
    <property type="entry name" value="Glutaredoxin"/>
    <property type="match status" value="1"/>
</dbReference>
<reference evidence="6 7" key="1">
    <citation type="journal article" date="2016" name="DNA Res.">
        <title>The draft genome of MD-2 pineapple using hybrid error correction of long reads.</title>
        <authorList>
            <person name="Redwan R.M."/>
            <person name="Saidin A."/>
            <person name="Kumar S.V."/>
        </authorList>
    </citation>
    <scope>NUCLEOTIDE SEQUENCE [LARGE SCALE GENOMIC DNA]</scope>
    <source>
        <strain evidence="7">cv. MD2</strain>
        <tissue evidence="6">Leaf</tissue>
    </source>
</reference>
<dbReference type="STRING" id="4615.A0A199ULH4"/>
<comment type="subcellular location">
    <subcellularLocation>
        <location evidence="1">Cytoplasm</location>
    </subcellularLocation>
</comment>
<dbReference type="EMBL" id="LSRQ01006804">
    <property type="protein sequence ID" value="OAY65589.1"/>
    <property type="molecule type" value="Genomic_DNA"/>
</dbReference>
<reference evidence="9" key="2">
    <citation type="submission" date="2025-04" db="UniProtKB">
        <authorList>
            <consortium name="RefSeq"/>
        </authorList>
    </citation>
    <scope>IDENTIFICATION</scope>
    <source>
        <tissue evidence="9">Leaf</tissue>
    </source>
</reference>
<dbReference type="OrthoDB" id="418495at2759"/>